<dbReference type="InterPro" id="IPR008030">
    <property type="entry name" value="NmrA-like"/>
</dbReference>
<reference evidence="4 5" key="1">
    <citation type="submission" date="2016-07" db="EMBL/GenBank/DDBJ databases">
        <title>Multiple horizontal gene transfer events from other fungi enriched the ability of initially mycotrophic Trichoderma (Ascomycota) to feed on dead plant biomass.</title>
        <authorList>
            <consortium name="DOE Joint Genome Institute"/>
            <person name="Aerts A."/>
            <person name="Atanasova L."/>
            <person name="Chenthamara K."/>
            <person name="Zhang J."/>
            <person name="Grujic M."/>
            <person name="Henrissat B."/>
            <person name="Kuo A."/>
            <person name="Salamov A."/>
            <person name="Lipzen A."/>
            <person name="Labutti K."/>
            <person name="Barry K."/>
            <person name="Miao Y."/>
            <person name="Rahimi M.J."/>
            <person name="Shen Q."/>
            <person name="Grigoriev I.V."/>
            <person name="Kubicek C.P."/>
            <person name="Druzhinina I.S."/>
        </authorList>
    </citation>
    <scope>NUCLEOTIDE SEQUENCE [LARGE SCALE GENOMIC DNA]</scope>
    <source>
        <strain evidence="4 5">CBS 433.97</strain>
    </source>
</reference>
<dbReference type="AlphaFoldDB" id="A0A2T3ZFY5"/>
<feature type="domain" description="NmrA-like" evidence="3">
    <location>
        <begin position="4"/>
        <end position="150"/>
    </location>
</feature>
<dbReference type="STRING" id="1042311.A0A2T3ZFY5"/>
<evidence type="ECO:0000313" key="4">
    <source>
        <dbReference type="EMBL" id="PTB43728.1"/>
    </source>
</evidence>
<name>A0A2T3ZFY5_TRIA4</name>
<organism evidence="4 5">
    <name type="scientific">Trichoderma asperellum (strain ATCC 204424 / CBS 433.97 / NBRC 101777)</name>
    <dbReference type="NCBI Taxonomy" id="1042311"/>
    <lineage>
        <taxon>Eukaryota</taxon>
        <taxon>Fungi</taxon>
        <taxon>Dikarya</taxon>
        <taxon>Ascomycota</taxon>
        <taxon>Pezizomycotina</taxon>
        <taxon>Sordariomycetes</taxon>
        <taxon>Hypocreomycetidae</taxon>
        <taxon>Hypocreales</taxon>
        <taxon>Hypocreaceae</taxon>
        <taxon>Trichoderma</taxon>
    </lineage>
</organism>
<dbReference type="Pfam" id="PF05368">
    <property type="entry name" value="NmrA"/>
    <property type="match status" value="1"/>
</dbReference>
<keyword evidence="1" id="KW-0521">NADP</keyword>
<protein>
    <recommendedName>
        <fullName evidence="3">NmrA-like domain-containing protein</fullName>
    </recommendedName>
</protein>
<dbReference type="OrthoDB" id="9974981at2759"/>
<evidence type="ECO:0000313" key="5">
    <source>
        <dbReference type="Proteomes" id="UP000240493"/>
    </source>
</evidence>
<dbReference type="PANTHER" id="PTHR47706">
    <property type="entry name" value="NMRA-LIKE FAMILY PROTEIN"/>
    <property type="match status" value="1"/>
</dbReference>
<sequence length="218" mass="23477">MALSIAIAGATGKLGLPIVMAPLAAGYHVTAFTRQRCNNASKLLTRSNLSVIEVDYSSIQSLSTPLKGHAVIVSAPTSTSVDDQIPLIDDAIKSRVTKFIPSEFDNIATNSKGDQLPMFEGKVKTHPYLEAVIAKNPDFSCTVICNGAFLDCGLDSFLIDDPRHIATVYNSGDIPFTATRLDIIGNATVGVIKHLFETANRPIYIQDAVVTKNTDRVR</sequence>
<dbReference type="GO" id="GO:0016491">
    <property type="term" value="F:oxidoreductase activity"/>
    <property type="evidence" value="ECO:0007669"/>
    <property type="project" value="UniProtKB-KW"/>
</dbReference>
<keyword evidence="2" id="KW-0560">Oxidoreductase</keyword>
<dbReference type="InterPro" id="IPR036291">
    <property type="entry name" value="NAD(P)-bd_dom_sf"/>
</dbReference>
<dbReference type="EMBL" id="KZ679259">
    <property type="protein sequence ID" value="PTB43728.1"/>
    <property type="molecule type" value="Genomic_DNA"/>
</dbReference>
<accession>A0A2T3ZFY5</accession>
<dbReference type="InterPro" id="IPR051609">
    <property type="entry name" value="NmrA/Isoflavone_reductase-like"/>
</dbReference>
<dbReference type="Proteomes" id="UP000240493">
    <property type="component" value="Unassembled WGS sequence"/>
</dbReference>
<evidence type="ECO:0000259" key="3">
    <source>
        <dbReference type="Pfam" id="PF05368"/>
    </source>
</evidence>
<evidence type="ECO:0000256" key="2">
    <source>
        <dbReference type="ARBA" id="ARBA00023002"/>
    </source>
</evidence>
<dbReference type="Gene3D" id="3.40.50.720">
    <property type="entry name" value="NAD(P)-binding Rossmann-like Domain"/>
    <property type="match status" value="1"/>
</dbReference>
<evidence type="ECO:0000256" key="1">
    <source>
        <dbReference type="ARBA" id="ARBA00022857"/>
    </source>
</evidence>
<keyword evidence="5" id="KW-1185">Reference proteome</keyword>
<gene>
    <name evidence="4" type="ORF">M441DRAFT_45643</name>
</gene>
<proteinExistence type="predicted"/>
<dbReference type="SUPFAM" id="SSF51735">
    <property type="entry name" value="NAD(P)-binding Rossmann-fold domains"/>
    <property type="match status" value="1"/>
</dbReference>
<dbReference type="PANTHER" id="PTHR47706:SF1">
    <property type="entry name" value="CIPA-LIKE, PUTATIVE (AFU_ORTHOLOGUE AFUA_1G12460)-RELATED"/>
    <property type="match status" value="1"/>
</dbReference>